<sequence>MYRRLDLETELKYLVSILFGTLKSWMTFTNEEIQSTNNEENEETEFQMTSTWLTSTLV</sequence>
<organism evidence="1">
    <name type="scientific">Arion vulgaris</name>
    <dbReference type="NCBI Taxonomy" id="1028688"/>
    <lineage>
        <taxon>Eukaryota</taxon>
        <taxon>Metazoa</taxon>
        <taxon>Spiralia</taxon>
        <taxon>Lophotrochozoa</taxon>
        <taxon>Mollusca</taxon>
        <taxon>Gastropoda</taxon>
        <taxon>Heterobranchia</taxon>
        <taxon>Euthyneura</taxon>
        <taxon>Panpulmonata</taxon>
        <taxon>Eupulmonata</taxon>
        <taxon>Stylommatophora</taxon>
        <taxon>Helicina</taxon>
        <taxon>Arionoidea</taxon>
        <taxon>Arionidae</taxon>
        <taxon>Arion</taxon>
    </lineage>
</organism>
<gene>
    <name evidence="1" type="primary">ORF82762</name>
</gene>
<accession>A0A0B6ZXP9</accession>
<proteinExistence type="predicted"/>
<reference evidence="1" key="1">
    <citation type="submission" date="2014-12" db="EMBL/GenBank/DDBJ databases">
        <title>Insight into the proteome of Arion vulgaris.</title>
        <authorList>
            <person name="Aradska J."/>
            <person name="Bulat T."/>
            <person name="Smidak R."/>
            <person name="Sarate P."/>
            <person name="Gangsoo J."/>
            <person name="Sialana F."/>
            <person name="Bilban M."/>
            <person name="Lubec G."/>
        </authorList>
    </citation>
    <scope>NUCLEOTIDE SEQUENCE</scope>
    <source>
        <tissue evidence="1">Skin</tissue>
    </source>
</reference>
<evidence type="ECO:0000313" key="1">
    <source>
        <dbReference type="EMBL" id="CEK72515.1"/>
    </source>
</evidence>
<dbReference type="AlphaFoldDB" id="A0A0B6ZXP9"/>
<dbReference type="EMBL" id="HACG01025650">
    <property type="protein sequence ID" value="CEK72515.1"/>
    <property type="molecule type" value="Transcribed_RNA"/>
</dbReference>
<name>A0A0B6ZXP9_9EUPU</name>
<protein>
    <submittedName>
        <fullName evidence="1">Uncharacterized protein</fullName>
    </submittedName>
</protein>